<reference evidence="2 3" key="1">
    <citation type="submission" date="2015-02" db="EMBL/GenBank/DDBJ databases">
        <title>Draft genome sequences of ten Microbacterium spp. with emphasis on heavy metal contaminated environments.</title>
        <authorList>
            <person name="Corretto E."/>
        </authorList>
    </citation>
    <scope>NUCLEOTIDE SEQUENCE [LARGE SCALE GENOMIC DNA]</scope>
    <source>
        <strain evidence="2 3">BEL163</strain>
    </source>
</reference>
<feature type="chain" id="PRO_5039560619" evidence="1">
    <location>
        <begin position="23"/>
        <end position="429"/>
    </location>
</feature>
<dbReference type="RefSeq" id="WP_197073155.1">
    <property type="nucleotide sequence ID" value="NZ_JYIV01000012.1"/>
</dbReference>
<feature type="signal peptide" evidence="1">
    <location>
        <begin position="1"/>
        <end position="22"/>
    </location>
</feature>
<sequence>MSTRWSLSRSVLGVLTAGAIIALTGCVPAPQATPKPTPATESPAPTPYDGPTVFVGDQLDWFLPSAEEIAGLLPDVGEVGTPSPSLIQISDGGGPELTPAICNLFLYEPSLRSVGARSVTWTSSLPDGRDGWMHVLQFADEATAQGLMDRYVEMAKQCAEFMYGTGASTFDSTTLDSGDGIRAVTGALVIDDGFGDGHRLYQGYASVGNVLVNIWQPFTGDAAFDAEGAAAFLRDQASDARSRLIEELTANPPTPAATPPAVDSAAAWSTWQVSATGIGPIVLGSDVDEAIAAVPGATVIGPEWDGGETRIVSPDGSASVVLWSNEGSSVVDAASVGLSNVGDESREDPAALPTAGEVRIGDSIGKAKEAYPGGTEIRVVSSGEYFYQWTTREGAVIRFRVDRDAGDPSAVITGILTEDATRRQLPDFG</sequence>
<dbReference type="PATRIC" id="fig|82380.10.peg.276"/>
<dbReference type="AlphaFoldDB" id="A0A0F0L453"/>
<name>A0A0F0L453_9MICO</name>
<dbReference type="PROSITE" id="PS51257">
    <property type="entry name" value="PROKAR_LIPOPROTEIN"/>
    <property type="match status" value="1"/>
</dbReference>
<evidence type="ECO:0000313" key="3">
    <source>
        <dbReference type="Proteomes" id="UP000033725"/>
    </source>
</evidence>
<evidence type="ECO:0000256" key="1">
    <source>
        <dbReference type="SAM" id="SignalP"/>
    </source>
</evidence>
<evidence type="ECO:0000313" key="2">
    <source>
        <dbReference type="EMBL" id="KJL26301.1"/>
    </source>
</evidence>
<accession>A0A0F0L453</accession>
<dbReference type="Proteomes" id="UP000033725">
    <property type="component" value="Unassembled WGS sequence"/>
</dbReference>
<gene>
    <name evidence="2" type="ORF">RN51_00276</name>
</gene>
<comment type="caution">
    <text evidence="2">The sequence shown here is derived from an EMBL/GenBank/DDBJ whole genome shotgun (WGS) entry which is preliminary data.</text>
</comment>
<keyword evidence="1" id="KW-0732">Signal</keyword>
<organism evidence="2 3">
    <name type="scientific">Microbacterium oxydans</name>
    <dbReference type="NCBI Taxonomy" id="82380"/>
    <lineage>
        <taxon>Bacteria</taxon>
        <taxon>Bacillati</taxon>
        <taxon>Actinomycetota</taxon>
        <taxon>Actinomycetes</taxon>
        <taxon>Micrococcales</taxon>
        <taxon>Microbacteriaceae</taxon>
        <taxon>Microbacterium</taxon>
    </lineage>
</organism>
<dbReference type="EMBL" id="JYIV01000012">
    <property type="protein sequence ID" value="KJL26301.1"/>
    <property type="molecule type" value="Genomic_DNA"/>
</dbReference>
<proteinExistence type="predicted"/>
<protein>
    <submittedName>
        <fullName evidence="2">Uncharacterized protein</fullName>
    </submittedName>
</protein>